<dbReference type="InterPro" id="IPR019716">
    <property type="entry name" value="Ribosomal_mL53"/>
</dbReference>
<dbReference type="Proteomes" id="UP000828236">
    <property type="component" value="Unassembled WGS sequence"/>
</dbReference>
<evidence type="ECO:0000256" key="1">
    <source>
        <dbReference type="ARBA" id="ARBA00004173"/>
    </source>
</evidence>
<keyword evidence="9" id="KW-0472">Membrane</keyword>
<dbReference type="EMBL" id="SDOV01000010">
    <property type="protein sequence ID" value="KAH7636474.1"/>
    <property type="molecule type" value="Genomic_DNA"/>
</dbReference>
<gene>
    <name evidence="10" type="ORF">HUG17_10444</name>
</gene>
<dbReference type="GO" id="GO:0005762">
    <property type="term" value="C:mitochondrial large ribosomal subunit"/>
    <property type="evidence" value="ECO:0007669"/>
    <property type="project" value="TreeGrafter"/>
</dbReference>
<evidence type="ECO:0000256" key="4">
    <source>
        <dbReference type="ARBA" id="ARBA00022980"/>
    </source>
</evidence>
<keyword evidence="6" id="KW-0687">Ribonucleoprotein</keyword>
<dbReference type="PANTHER" id="PTHR33618">
    <property type="entry name" value="39S RIBOSOMAL PROTEIN L53, MITOCHONDRIAL"/>
    <property type="match status" value="1"/>
</dbReference>
<accession>A0A9D4SBP4</accession>
<evidence type="ECO:0000256" key="5">
    <source>
        <dbReference type="ARBA" id="ARBA00023128"/>
    </source>
</evidence>
<comment type="similarity">
    <text evidence="2">Belongs to the mitochondrion-specific ribosomal protein mL53 family.</text>
</comment>
<dbReference type="InterPro" id="IPR052473">
    <property type="entry name" value="mtLSU_mL53"/>
</dbReference>
<evidence type="ECO:0000256" key="6">
    <source>
        <dbReference type="ARBA" id="ARBA00023274"/>
    </source>
</evidence>
<evidence type="ECO:0000256" key="8">
    <source>
        <dbReference type="ARBA" id="ARBA00042721"/>
    </source>
</evidence>
<keyword evidence="4" id="KW-0689">Ribosomal protein</keyword>
<name>A0A9D4SBP4_DERFA</name>
<evidence type="ECO:0000256" key="9">
    <source>
        <dbReference type="SAM" id="Phobius"/>
    </source>
</evidence>
<dbReference type="Pfam" id="PF10780">
    <property type="entry name" value="MRP_L53"/>
    <property type="match status" value="1"/>
</dbReference>
<organism evidence="10">
    <name type="scientific">Dermatophagoides farinae</name>
    <name type="common">American house dust mite</name>
    <dbReference type="NCBI Taxonomy" id="6954"/>
    <lineage>
        <taxon>Eukaryota</taxon>
        <taxon>Metazoa</taxon>
        <taxon>Ecdysozoa</taxon>
        <taxon>Arthropoda</taxon>
        <taxon>Chelicerata</taxon>
        <taxon>Arachnida</taxon>
        <taxon>Acari</taxon>
        <taxon>Acariformes</taxon>
        <taxon>Sarcoptiformes</taxon>
        <taxon>Astigmata</taxon>
        <taxon>Psoroptidia</taxon>
        <taxon>Analgoidea</taxon>
        <taxon>Pyroglyphidae</taxon>
        <taxon>Dermatophagoidinae</taxon>
        <taxon>Dermatophagoides</taxon>
    </lineage>
</organism>
<dbReference type="PANTHER" id="PTHR33618:SF1">
    <property type="entry name" value="LARGE RIBOSOMAL SUBUNIT PROTEIN ML53"/>
    <property type="match status" value="1"/>
</dbReference>
<protein>
    <recommendedName>
        <fullName evidence="7">Large ribosomal subunit protein mL53</fullName>
    </recommendedName>
    <alternativeName>
        <fullName evidence="8">39S ribosomal protein L53, mitochondrial</fullName>
    </alternativeName>
</protein>
<keyword evidence="3" id="KW-0809">Transit peptide</keyword>
<reference evidence="10" key="2">
    <citation type="journal article" date="2021" name="World Allergy Organ. J.">
        <title>Chromosome-level assembly of Dermatophagoides farinae genome and transcriptome reveals two novel allergens Der f 37 and Der f 39.</title>
        <authorList>
            <person name="Chen J."/>
            <person name="Cai Z."/>
            <person name="Fan D."/>
            <person name="Hu J."/>
            <person name="Hou Y."/>
            <person name="He Y."/>
            <person name="Zhang Z."/>
            <person name="Zhao Z."/>
            <person name="Gao P."/>
            <person name="Hu W."/>
            <person name="Sun J."/>
            <person name="Li J."/>
            <person name="Ji K."/>
        </authorList>
    </citation>
    <scope>NUCLEOTIDE SEQUENCE</scope>
    <source>
        <strain evidence="10">JKM2019</strain>
    </source>
</reference>
<proteinExistence type="inferred from homology"/>
<feature type="transmembrane region" description="Helical" evidence="9">
    <location>
        <begin position="130"/>
        <end position="152"/>
    </location>
</feature>
<keyword evidence="9" id="KW-1133">Transmembrane helix</keyword>
<dbReference type="AlphaFoldDB" id="A0A9D4SBP4"/>
<evidence type="ECO:0000256" key="2">
    <source>
        <dbReference type="ARBA" id="ARBA00005557"/>
    </source>
</evidence>
<comment type="caution">
    <text evidence="10">The sequence shown here is derived from an EMBL/GenBank/DDBJ whole genome shotgun (WGS) entry which is preliminary data.</text>
</comment>
<sequence>MFSKILPKTFPRAKNPLLLAKQNEIRQLQLKPFKRIHFKFDPFHSQVVSIREFLQHLDRRQVHKTNPKCMIRTEIVCNQQEPTIVAHLAPPPPPPSTIMQDRHYSVLIEMYDMVYNIFPEFDQLFDEETFYLAACGITIISVAICFILSRFIHLREANI</sequence>
<keyword evidence="5" id="KW-0496">Mitochondrion</keyword>
<evidence type="ECO:0000313" key="10">
    <source>
        <dbReference type="EMBL" id="KAH7636474.1"/>
    </source>
</evidence>
<dbReference type="Gene3D" id="3.40.30.10">
    <property type="entry name" value="Glutaredoxin"/>
    <property type="match status" value="1"/>
</dbReference>
<evidence type="ECO:0000256" key="3">
    <source>
        <dbReference type="ARBA" id="ARBA00022946"/>
    </source>
</evidence>
<comment type="subcellular location">
    <subcellularLocation>
        <location evidence="1">Mitochondrion</location>
    </subcellularLocation>
</comment>
<keyword evidence="9" id="KW-0812">Transmembrane</keyword>
<evidence type="ECO:0000256" key="7">
    <source>
        <dbReference type="ARBA" id="ARBA00035180"/>
    </source>
</evidence>
<reference evidence="10" key="1">
    <citation type="submission" date="2020-06" db="EMBL/GenBank/DDBJ databases">
        <authorList>
            <person name="Ji K."/>
            <person name="Li J."/>
        </authorList>
    </citation>
    <scope>NUCLEOTIDE SEQUENCE</scope>
    <source>
        <strain evidence="10">JKM2019</strain>
        <tissue evidence="10">Whole body</tissue>
    </source>
</reference>